<comment type="subcellular location">
    <subcellularLocation>
        <location evidence="1">Membrane</location>
        <topology evidence="1">Multi-pass membrane protein</topology>
    </subcellularLocation>
</comment>
<gene>
    <name evidence="9" type="ORF">JI739_12025</name>
</gene>
<evidence type="ECO:0000256" key="5">
    <source>
        <dbReference type="ARBA" id="ARBA00023136"/>
    </source>
</evidence>
<dbReference type="AlphaFoldDB" id="A0A936ZRA0"/>
<comment type="caution">
    <text evidence="9">The sequence shown here is derived from an EMBL/GenBank/DDBJ whole genome shotgun (WGS) entry which is preliminary data.</text>
</comment>
<keyword evidence="10" id="KW-1185">Reference proteome</keyword>
<dbReference type="RefSeq" id="WP_201684160.1">
    <property type="nucleotide sequence ID" value="NZ_JAEQNA010000004.1"/>
</dbReference>
<evidence type="ECO:0000259" key="8">
    <source>
        <dbReference type="SMART" id="SM00065"/>
    </source>
</evidence>
<dbReference type="Pfam" id="PF01590">
    <property type="entry name" value="GAF"/>
    <property type="match status" value="1"/>
</dbReference>
<keyword evidence="4 7" id="KW-1133">Transmembrane helix</keyword>
<keyword evidence="3 7" id="KW-0812">Transmembrane</keyword>
<dbReference type="Proteomes" id="UP000613011">
    <property type="component" value="Unassembled WGS sequence"/>
</dbReference>
<dbReference type="InterPro" id="IPR003018">
    <property type="entry name" value="GAF"/>
</dbReference>
<comment type="similarity">
    <text evidence="2">Belongs to the autoinducer-2 exporter (AI-2E) (TC 2.A.86) family.</text>
</comment>
<dbReference type="PANTHER" id="PTHR43102:SF2">
    <property type="entry name" value="GAF DOMAIN-CONTAINING PROTEIN"/>
    <property type="match status" value="1"/>
</dbReference>
<name>A0A936ZRA0_9BURK</name>
<dbReference type="InterPro" id="IPR002549">
    <property type="entry name" value="AI-2E-like"/>
</dbReference>
<dbReference type="PANTHER" id="PTHR43102">
    <property type="entry name" value="SLR1143 PROTEIN"/>
    <property type="match status" value="1"/>
</dbReference>
<evidence type="ECO:0000256" key="6">
    <source>
        <dbReference type="SAM" id="MobiDB-lite"/>
    </source>
</evidence>
<reference evidence="9" key="1">
    <citation type="submission" date="2021-01" db="EMBL/GenBank/DDBJ databases">
        <title>Ramlibacter sp. strain AW1 16S ribosomal RNA gene Genome sequencing and assembly.</title>
        <authorList>
            <person name="Kang M."/>
        </authorList>
    </citation>
    <scope>NUCLEOTIDE SEQUENCE</scope>
    <source>
        <strain evidence="9">AW1</strain>
    </source>
</reference>
<feature type="transmembrane region" description="Helical" evidence="7">
    <location>
        <begin position="28"/>
        <end position="44"/>
    </location>
</feature>
<keyword evidence="5 7" id="KW-0472">Membrane</keyword>
<dbReference type="InterPro" id="IPR029016">
    <property type="entry name" value="GAF-like_dom_sf"/>
</dbReference>
<evidence type="ECO:0000313" key="9">
    <source>
        <dbReference type="EMBL" id="MBL0421076.1"/>
    </source>
</evidence>
<evidence type="ECO:0000256" key="1">
    <source>
        <dbReference type="ARBA" id="ARBA00004141"/>
    </source>
</evidence>
<feature type="domain" description="GAF" evidence="8">
    <location>
        <begin position="628"/>
        <end position="782"/>
    </location>
</feature>
<dbReference type="SUPFAM" id="SSF55781">
    <property type="entry name" value="GAF domain-like"/>
    <property type="match status" value="1"/>
</dbReference>
<feature type="transmembrane region" description="Helical" evidence="7">
    <location>
        <begin position="276"/>
        <end position="295"/>
    </location>
</feature>
<dbReference type="EMBL" id="JAEQNA010000004">
    <property type="protein sequence ID" value="MBL0421076.1"/>
    <property type="molecule type" value="Genomic_DNA"/>
</dbReference>
<dbReference type="SMART" id="SM00065">
    <property type="entry name" value="GAF"/>
    <property type="match status" value="1"/>
</dbReference>
<organism evidence="9 10">
    <name type="scientific">Ramlibacter aurantiacus</name>
    <dbReference type="NCBI Taxonomy" id="2801330"/>
    <lineage>
        <taxon>Bacteria</taxon>
        <taxon>Pseudomonadati</taxon>
        <taxon>Pseudomonadota</taxon>
        <taxon>Betaproteobacteria</taxon>
        <taxon>Burkholderiales</taxon>
        <taxon>Comamonadaceae</taxon>
        <taxon>Ramlibacter</taxon>
    </lineage>
</organism>
<feature type="transmembrane region" description="Helical" evidence="7">
    <location>
        <begin position="79"/>
        <end position="98"/>
    </location>
</feature>
<sequence length="803" mass="86188">MSESPPRQPTAEPGPPPVQRDTASVQRVAASLVVAAIVITGLYFGRELLIPLAIAFLLAFVLDPLVFRLKRRGVPRVIAVSLVVTLLLGVLVAIGALLTTQVRSLGNELPLYEANIREKLRDLQRRAAAPGPLEGAARTIESVKKDVEAVAPAAPPSGPPVQRVQVEPAPESGLRQAMDWIAASSGPLANAGIAFVFLVLVLLDRQDLRDRLLRLLGGNLHRTTDAIDEAGERITRYLSMQLVVNASYGLPMALGLWLIGVPGALLWGVVAAMMRFVPYVGPLVAAVFPLALAFAVDPGWSLFIWTAALIVLLELVSNNIVEPWLYGASTGLSAMSLIAAATFWALLWGPVGLLLSTPLTVCLLVIGRHLPGLQFLDVLLGSQPVLDAPTRFYQRLIAGNVEELLEMAEERIESASVGDFYDEVAIPALRLASQHHDTAASTEHRHRVVQGMDQVIDELGQQHPAAAGGHRLQVVCLGGKWEVDALAARMLAHTLALSGTAARHLEVDVASPQFVKELDLRGASMVCLSHFSPDPRAQVRYLCRRLRRRWPDLRIALALWNVPADLLDEAGLHALGADCVAMSIEEMALRVEQHLGTRTVEGFLAAPAPADDAARVRALRGSDLLDGRLRREFDRAAKRAADVFDVPIALVNLVDEQSQQVCGTSGGGLRHAGEPLTDGEHDFNLPRPLSICGHLVADGASMVVEDIARDPRFAANPAVLEKGLRFYAGAPLRDRDGFVYGSLCLLDTEPRTLAQRELRLLESMAADLMERLAAHAPAASPGLVRDGAGSGAAPTATVGQPVP</sequence>
<feature type="compositionally biased region" description="Pro residues" evidence="6">
    <location>
        <begin position="1"/>
        <end position="18"/>
    </location>
</feature>
<evidence type="ECO:0000313" key="10">
    <source>
        <dbReference type="Proteomes" id="UP000613011"/>
    </source>
</evidence>
<feature type="transmembrane region" description="Helical" evidence="7">
    <location>
        <begin position="180"/>
        <end position="203"/>
    </location>
</feature>
<accession>A0A936ZRA0</accession>
<dbReference type="Gene3D" id="3.30.450.40">
    <property type="match status" value="1"/>
</dbReference>
<feature type="region of interest" description="Disordered" evidence="6">
    <location>
        <begin position="783"/>
        <end position="803"/>
    </location>
</feature>
<feature type="transmembrane region" description="Helical" evidence="7">
    <location>
        <begin position="50"/>
        <end position="67"/>
    </location>
</feature>
<feature type="region of interest" description="Disordered" evidence="6">
    <location>
        <begin position="1"/>
        <end position="20"/>
    </location>
</feature>
<evidence type="ECO:0000256" key="7">
    <source>
        <dbReference type="SAM" id="Phobius"/>
    </source>
</evidence>
<dbReference type="GO" id="GO:0016020">
    <property type="term" value="C:membrane"/>
    <property type="evidence" value="ECO:0007669"/>
    <property type="project" value="UniProtKB-SubCell"/>
</dbReference>
<dbReference type="Pfam" id="PF01594">
    <property type="entry name" value="AI-2E_transport"/>
    <property type="match status" value="1"/>
</dbReference>
<proteinExistence type="inferred from homology"/>
<feature type="transmembrane region" description="Helical" evidence="7">
    <location>
        <begin position="242"/>
        <end position="270"/>
    </location>
</feature>
<evidence type="ECO:0000256" key="3">
    <source>
        <dbReference type="ARBA" id="ARBA00022692"/>
    </source>
</evidence>
<feature type="transmembrane region" description="Helical" evidence="7">
    <location>
        <begin position="302"/>
        <end position="321"/>
    </location>
</feature>
<evidence type="ECO:0000256" key="2">
    <source>
        <dbReference type="ARBA" id="ARBA00009773"/>
    </source>
</evidence>
<evidence type="ECO:0000256" key="4">
    <source>
        <dbReference type="ARBA" id="ARBA00022989"/>
    </source>
</evidence>
<protein>
    <submittedName>
        <fullName evidence="9">AI-2E family transporter</fullName>
    </submittedName>
</protein>